<dbReference type="GeneID" id="100829487"/>
<protein>
    <recommendedName>
        <fullName evidence="7">DCD domain-containing protein</fullName>
    </recommendedName>
</protein>
<feature type="compositionally biased region" description="Basic and acidic residues" evidence="3">
    <location>
        <begin position="427"/>
        <end position="438"/>
    </location>
</feature>
<evidence type="ECO:0000256" key="2">
    <source>
        <dbReference type="ARBA" id="ARBA00022737"/>
    </source>
</evidence>
<dbReference type="Pfam" id="PF24681">
    <property type="entry name" value="Kelch_KLHDC2_KLHL20_DRC7"/>
    <property type="match status" value="1"/>
</dbReference>
<dbReference type="Proteomes" id="UP000008810">
    <property type="component" value="Chromosome 2"/>
</dbReference>
<dbReference type="HOGENOM" id="CLU_021714_1_0_1"/>
<dbReference type="PANTHER" id="PTHR46228:SF2">
    <property type="entry name" value="KELCH REPEAT PROTEIN (AFU_ORTHOLOGUE AFUA_4G14350)"/>
    <property type="match status" value="1"/>
</dbReference>
<dbReference type="Gramene" id="KQK04072">
    <property type="protein sequence ID" value="KQK04072"/>
    <property type="gene ID" value="BRADI_2g11500v3"/>
</dbReference>
<feature type="compositionally biased region" description="Low complexity" evidence="3">
    <location>
        <begin position="474"/>
        <end position="489"/>
    </location>
</feature>
<dbReference type="FunCoup" id="I1HEU0">
    <property type="interactions" value="2199"/>
</dbReference>
<keyword evidence="6" id="KW-1185">Reference proteome</keyword>
<dbReference type="Gene3D" id="2.120.10.80">
    <property type="entry name" value="Kelch-type beta propeller"/>
    <property type="match status" value="2"/>
</dbReference>
<accession>I1HEU0</accession>
<name>I1HEU0_BRADI</name>
<evidence type="ECO:0000256" key="1">
    <source>
        <dbReference type="ARBA" id="ARBA00022441"/>
    </source>
</evidence>
<dbReference type="InterPro" id="IPR015915">
    <property type="entry name" value="Kelch-typ_b-propeller"/>
</dbReference>
<keyword evidence="1" id="KW-0880">Kelch repeat</keyword>
<dbReference type="OMA" id="PDCSHHA"/>
<feature type="region of interest" description="Disordered" evidence="3">
    <location>
        <begin position="664"/>
        <end position="688"/>
    </location>
</feature>
<dbReference type="STRING" id="15368.I1HEU0"/>
<sequence>MCDASLALLSPLPPPLCGKSHQQQGPLVWCDSILVAIFLSCSFSSPPYPPCVSSLLLRLTHKEKQKNRENEGKMERRRKAMWLYPKVVGFNPPERWGHSACFFEGVIYVFGGCCGGLHFSDVVTLNLETMAWSSLATTGQKPGTRDSHGAALIGHRMMVFGGTNGTKKVNDLHVLDLRTKEWSRPACKGTPPSPRESHTVTVAGGGDRLVVFGGSGEGEGNYLSDVHVLDVPTMTWTSPEVKGGDGPAPRDSHGAVAVGNRLFVYGGDCGDRYHGEVDVLDMDTMAWSRFPVKGASPGVRAGHAALGIGSKIYVIGGVGDKQYYSDAWILDVPSRSWTQLEICGQQPQGRFSHSAVIMNTDIAIYGGCGEDERPLNELLILQLGSGHPNGRYNISMSKILSNHWSQERRKFLRAENQKDASASNGEPVHRPREAEIEQRNPFLRGIGENGHVKRRKTGDVRPNEIELEQEEHSLSLSQHSSPSQSDQEQNGAQKLSASPNGSISALQPFVRLNTNGTLRTTGGMSIRPLKTDQFLRTIAPQQRHEVQFLATEPKQHVRPSGPPLIGAEVHGTIDGAFDSGYLMTAVVNGQLFRGVLFAPGPGVTAPRPTMHHQILTGAAVPPQQRPVLAHAFPVHARPVPQATGFVLPDCSHHARRAFPAKVIKSEPERSSSDLHDVVLTLGGPGGGK</sequence>
<evidence type="ECO:0000313" key="6">
    <source>
        <dbReference type="Proteomes" id="UP000008810"/>
    </source>
</evidence>
<keyword evidence="2" id="KW-0677">Repeat</keyword>
<evidence type="ECO:0000313" key="5">
    <source>
        <dbReference type="EnsemblPlants" id="KQK04072"/>
    </source>
</evidence>
<evidence type="ECO:0008006" key="7">
    <source>
        <dbReference type="Google" id="ProtNLM"/>
    </source>
</evidence>
<dbReference type="PANTHER" id="PTHR46228">
    <property type="entry name" value="KELCH DOMAIN-CONTAINING PROTEIN"/>
    <property type="match status" value="1"/>
</dbReference>
<gene>
    <name evidence="5" type="primary">LOC100829487</name>
    <name evidence="4" type="ORF">BRADI_2g11500v3</name>
</gene>
<dbReference type="Pfam" id="PF01344">
    <property type="entry name" value="Kelch_1"/>
    <property type="match status" value="1"/>
</dbReference>
<reference evidence="4 5" key="1">
    <citation type="journal article" date="2010" name="Nature">
        <title>Genome sequencing and analysis of the model grass Brachypodium distachyon.</title>
        <authorList>
            <consortium name="International Brachypodium Initiative"/>
        </authorList>
    </citation>
    <scope>NUCLEOTIDE SEQUENCE [LARGE SCALE GENOMIC DNA]</scope>
    <source>
        <strain evidence="4 5">Bd21</strain>
    </source>
</reference>
<feature type="region of interest" description="Disordered" evidence="3">
    <location>
        <begin position="414"/>
        <end position="502"/>
    </location>
</feature>
<evidence type="ECO:0000313" key="4">
    <source>
        <dbReference type="EMBL" id="KQK04072.1"/>
    </source>
</evidence>
<dbReference type="EnsemblPlants" id="KQK04072">
    <property type="protein sequence ID" value="KQK04072"/>
    <property type="gene ID" value="BRADI_2g11500v3"/>
</dbReference>
<dbReference type="SMART" id="SM00612">
    <property type="entry name" value="Kelch"/>
    <property type="match status" value="5"/>
</dbReference>
<dbReference type="InterPro" id="IPR006652">
    <property type="entry name" value="Kelch_1"/>
</dbReference>
<dbReference type="AlphaFoldDB" id="I1HEU0"/>
<proteinExistence type="predicted"/>
<dbReference type="EMBL" id="CM000881">
    <property type="protein sequence ID" value="KQK04072.1"/>
    <property type="molecule type" value="Genomic_DNA"/>
</dbReference>
<dbReference type="RefSeq" id="XP_003567579.2">
    <property type="nucleotide sequence ID" value="XM_003567531.4"/>
</dbReference>
<dbReference type="SUPFAM" id="SSF117281">
    <property type="entry name" value="Kelch motif"/>
    <property type="match status" value="1"/>
</dbReference>
<dbReference type="eggNOG" id="KOG0379">
    <property type="taxonomic scope" value="Eukaryota"/>
</dbReference>
<dbReference type="OrthoDB" id="10251809at2759"/>
<feature type="compositionally biased region" description="Basic and acidic residues" evidence="3">
    <location>
        <begin position="664"/>
        <end position="676"/>
    </location>
</feature>
<reference evidence="5" key="3">
    <citation type="submission" date="2018-08" db="UniProtKB">
        <authorList>
            <consortium name="EnsemblPlants"/>
        </authorList>
    </citation>
    <scope>IDENTIFICATION</scope>
    <source>
        <strain evidence="5">cv. Bd21</strain>
    </source>
</reference>
<dbReference type="KEGG" id="bdi:100829487"/>
<evidence type="ECO:0000256" key="3">
    <source>
        <dbReference type="SAM" id="MobiDB-lite"/>
    </source>
</evidence>
<reference evidence="4" key="2">
    <citation type="submission" date="2017-06" db="EMBL/GenBank/DDBJ databases">
        <title>WGS assembly of Brachypodium distachyon.</title>
        <authorList>
            <consortium name="The International Brachypodium Initiative"/>
            <person name="Lucas S."/>
            <person name="Harmon-Smith M."/>
            <person name="Lail K."/>
            <person name="Tice H."/>
            <person name="Grimwood J."/>
            <person name="Bruce D."/>
            <person name="Barry K."/>
            <person name="Shu S."/>
            <person name="Lindquist E."/>
            <person name="Wang M."/>
            <person name="Pitluck S."/>
            <person name="Vogel J.P."/>
            <person name="Garvin D.F."/>
            <person name="Mockler T.C."/>
            <person name="Schmutz J."/>
            <person name="Rokhsar D."/>
            <person name="Bevan M.W."/>
        </authorList>
    </citation>
    <scope>NUCLEOTIDE SEQUENCE</scope>
    <source>
        <strain evidence="4">Bd21</strain>
    </source>
</reference>
<organism evidence="5">
    <name type="scientific">Brachypodium distachyon</name>
    <name type="common">Purple false brome</name>
    <name type="synonym">Trachynia distachya</name>
    <dbReference type="NCBI Taxonomy" id="15368"/>
    <lineage>
        <taxon>Eukaryota</taxon>
        <taxon>Viridiplantae</taxon>
        <taxon>Streptophyta</taxon>
        <taxon>Embryophyta</taxon>
        <taxon>Tracheophyta</taxon>
        <taxon>Spermatophyta</taxon>
        <taxon>Magnoliopsida</taxon>
        <taxon>Liliopsida</taxon>
        <taxon>Poales</taxon>
        <taxon>Poaceae</taxon>
        <taxon>BOP clade</taxon>
        <taxon>Pooideae</taxon>
        <taxon>Stipodae</taxon>
        <taxon>Brachypodieae</taxon>
        <taxon>Brachypodium</taxon>
    </lineage>
</organism>
<feature type="compositionally biased region" description="Polar residues" evidence="3">
    <location>
        <begin position="490"/>
        <end position="502"/>
    </location>
</feature>